<proteinExistence type="predicted"/>
<sequence length="127" mass="13379">MTHIISKFLASVRFVIVSLVIALANVSIALGEPISSGVGNSLQNPLQFNGIAEFIAGALKVLVMVALPIISLFIVYAGFMFVSAQGNTEKLAAARNNFFYVVIGAILILGAWVIATLIGGTVTQLTR</sequence>
<organism evidence="2 3">
    <name type="scientific">Candidatus Kaiserbacteria bacterium RIFCSPHIGHO2_02_FULL_55_25</name>
    <dbReference type="NCBI Taxonomy" id="1798498"/>
    <lineage>
        <taxon>Bacteria</taxon>
        <taxon>Candidatus Kaiseribacteriota</taxon>
    </lineage>
</organism>
<evidence type="ECO:0000313" key="3">
    <source>
        <dbReference type="Proteomes" id="UP000176914"/>
    </source>
</evidence>
<accession>A0A1F6E617</accession>
<name>A0A1F6E617_9BACT</name>
<reference evidence="2 3" key="1">
    <citation type="journal article" date="2016" name="Nat. Commun.">
        <title>Thousands of microbial genomes shed light on interconnected biogeochemical processes in an aquifer system.</title>
        <authorList>
            <person name="Anantharaman K."/>
            <person name="Brown C.T."/>
            <person name="Hug L.A."/>
            <person name="Sharon I."/>
            <person name="Castelle C.J."/>
            <person name="Probst A.J."/>
            <person name="Thomas B.C."/>
            <person name="Singh A."/>
            <person name="Wilkins M.J."/>
            <person name="Karaoz U."/>
            <person name="Brodie E.L."/>
            <person name="Williams K.H."/>
            <person name="Hubbard S.S."/>
            <person name="Banfield J.F."/>
        </authorList>
    </citation>
    <scope>NUCLEOTIDE SEQUENCE [LARGE SCALE GENOMIC DNA]</scope>
</reference>
<dbReference type="AlphaFoldDB" id="A0A1F6E617"/>
<gene>
    <name evidence="2" type="ORF">A3C20_03345</name>
</gene>
<dbReference type="Pfam" id="PF18895">
    <property type="entry name" value="T4SS_pilin"/>
    <property type="match status" value="1"/>
</dbReference>
<comment type="caution">
    <text evidence="2">The sequence shown here is derived from an EMBL/GenBank/DDBJ whole genome shotgun (WGS) entry which is preliminary data.</text>
</comment>
<feature type="transmembrane region" description="Helical" evidence="1">
    <location>
        <begin position="98"/>
        <end position="118"/>
    </location>
</feature>
<keyword evidence="1" id="KW-0812">Transmembrane</keyword>
<keyword evidence="1" id="KW-0472">Membrane</keyword>
<dbReference type="EMBL" id="MFLL01000018">
    <property type="protein sequence ID" value="OGG69145.1"/>
    <property type="molecule type" value="Genomic_DNA"/>
</dbReference>
<dbReference type="Proteomes" id="UP000176914">
    <property type="component" value="Unassembled WGS sequence"/>
</dbReference>
<dbReference type="InterPro" id="IPR043993">
    <property type="entry name" value="T4SS_pilin"/>
</dbReference>
<feature type="transmembrane region" description="Helical" evidence="1">
    <location>
        <begin position="55"/>
        <end position="77"/>
    </location>
</feature>
<evidence type="ECO:0000256" key="1">
    <source>
        <dbReference type="SAM" id="Phobius"/>
    </source>
</evidence>
<keyword evidence="1" id="KW-1133">Transmembrane helix</keyword>
<protein>
    <submittedName>
        <fullName evidence="2">Uncharacterized protein</fullName>
    </submittedName>
</protein>
<evidence type="ECO:0000313" key="2">
    <source>
        <dbReference type="EMBL" id="OGG69145.1"/>
    </source>
</evidence>